<name>A0A286RCQ2_9BACT</name>
<dbReference type="Gene3D" id="1.10.720.10">
    <property type="match status" value="1"/>
</dbReference>
<dbReference type="KEGG" id="ttf:THTE_1139"/>
<dbReference type="SMART" id="SM00959">
    <property type="entry name" value="Rho_N"/>
    <property type="match status" value="1"/>
</dbReference>
<organism evidence="3 4">
    <name type="scientific">Thermogutta terrifontis</name>
    <dbReference type="NCBI Taxonomy" id="1331910"/>
    <lineage>
        <taxon>Bacteria</taxon>
        <taxon>Pseudomonadati</taxon>
        <taxon>Planctomycetota</taxon>
        <taxon>Planctomycetia</taxon>
        <taxon>Pirellulales</taxon>
        <taxon>Thermoguttaceae</taxon>
        <taxon>Thermogutta</taxon>
    </lineage>
</organism>
<reference evidence="3 4" key="1">
    <citation type="journal article" name="Front. Microbiol.">
        <title>Sugar Metabolism of the First Thermophilic Planctomycete Thermogutta terrifontis: Comparative Genomic and Transcriptomic Approaches.</title>
        <authorList>
            <person name="Elcheninov A.G."/>
            <person name="Menzel P."/>
            <person name="Gudbergsdottir S.R."/>
            <person name="Slesarev A.I."/>
            <person name="Kadnikov V.V."/>
            <person name="Krogh A."/>
            <person name="Bonch-Osmolovskaya E.A."/>
            <person name="Peng X."/>
            <person name="Kublanov I.V."/>
        </authorList>
    </citation>
    <scope>NUCLEOTIDE SEQUENCE [LARGE SCALE GENOMIC DNA]</scope>
    <source>
        <strain evidence="3 4">R1</strain>
    </source>
</reference>
<dbReference type="GO" id="GO:0006353">
    <property type="term" value="P:DNA-templated transcription termination"/>
    <property type="evidence" value="ECO:0007669"/>
    <property type="project" value="InterPro"/>
</dbReference>
<feature type="compositionally biased region" description="Low complexity" evidence="1">
    <location>
        <begin position="96"/>
        <end position="108"/>
    </location>
</feature>
<dbReference type="Pfam" id="PF07498">
    <property type="entry name" value="Rho_N"/>
    <property type="match status" value="1"/>
</dbReference>
<dbReference type="AlphaFoldDB" id="A0A286RCQ2"/>
<evidence type="ECO:0000313" key="3">
    <source>
        <dbReference type="EMBL" id="ASV73741.1"/>
    </source>
</evidence>
<dbReference type="SUPFAM" id="SSF68912">
    <property type="entry name" value="Rho N-terminal domain-like"/>
    <property type="match status" value="1"/>
</dbReference>
<dbReference type="InterPro" id="IPR011112">
    <property type="entry name" value="Rho-like_N"/>
</dbReference>
<accession>A0A286RCQ2</accession>
<keyword evidence="4" id="KW-1185">Reference proteome</keyword>
<feature type="compositionally biased region" description="Basic residues" evidence="1">
    <location>
        <begin position="47"/>
        <end position="56"/>
    </location>
</feature>
<protein>
    <recommendedName>
        <fullName evidence="2">Rho termination factor-like N-terminal domain-containing protein</fullName>
    </recommendedName>
</protein>
<dbReference type="EMBL" id="CP018477">
    <property type="protein sequence ID" value="ASV73741.1"/>
    <property type="molecule type" value="Genomic_DNA"/>
</dbReference>
<dbReference type="Pfam" id="PF16258">
    <property type="entry name" value="DUF4912"/>
    <property type="match status" value="1"/>
</dbReference>
<dbReference type="InterPro" id="IPR036269">
    <property type="entry name" value="Rho_N_sf"/>
</dbReference>
<sequence>MITVAELSLHTVKDLAEMARKKGIPRWHAMRKQELIQALVEAARKEARQKKNRLKKATTSNQRRSTSKTSSSAKTSGSNGKPQKSSSRKTTVKAESSSTSNRSKGSSKASEKTSVVKKTVATAPPSPELQKTLHEWKDELIDSKDLAATSNGDITPAKDRLILMVRDPYWLQAYWEISRQSVERARVALSQNWYLARPLLRLWEVRRDGISHSERVFVKDIEIHGRVNNWYINVDNPPRSFEVDIGYATPDRKFFCLARSNIVSTPHAASTGSELDWSALADEFERIYALSGGYDDTTDTSELREVLEDRLRRPLGGSVIQRLGAGVEGQAEPRSNFRFFVDAELVVFGQIQPGYHVSIRGEPVTVCADGTFSIRLPLPDRRHVLPIVGQSPDGTEQRTVVLAVERNTKVMEPLHKDHEPAV</sequence>
<dbReference type="RefSeq" id="WP_168175784.1">
    <property type="nucleotide sequence ID" value="NZ_CP018477.1"/>
</dbReference>
<gene>
    <name evidence="3" type="ORF">THTE_1139</name>
</gene>
<feature type="region of interest" description="Disordered" evidence="1">
    <location>
        <begin position="44"/>
        <end position="131"/>
    </location>
</feature>
<evidence type="ECO:0000256" key="1">
    <source>
        <dbReference type="SAM" id="MobiDB-lite"/>
    </source>
</evidence>
<dbReference type="Proteomes" id="UP000215086">
    <property type="component" value="Chromosome"/>
</dbReference>
<dbReference type="InterPro" id="IPR032585">
    <property type="entry name" value="DUF4912"/>
</dbReference>
<evidence type="ECO:0000259" key="2">
    <source>
        <dbReference type="SMART" id="SM00959"/>
    </source>
</evidence>
<evidence type="ECO:0000313" key="4">
    <source>
        <dbReference type="Proteomes" id="UP000215086"/>
    </source>
</evidence>
<feature type="compositionally biased region" description="Low complexity" evidence="1">
    <location>
        <begin position="58"/>
        <end position="80"/>
    </location>
</feature>
<proteinExistence type="predicted"/>
<feature type="domain" description="Rho termination factor-like N-terminal" evidence="2">
    <location>
        <begin position="6"/>
        <end position="47"/>
    </location>
</feature>